<dbReference type="GO" id="GO:0000105">
    <property type="term" value="P:L-histidine biosynthetic process"/>
    <property type="evidence" value="ECO:0007669"/>
    <property type="project" value="UniProtKB-UniRule"/>
</dbReference>
<accession>A0A840QPZ1</accession>
<dbReference type="PANTHER" id="PTHR42701:SF1">
    <property type="entry name" value="IMIDAZOLE GLYCEROL PHOSPHATE SYNTHASE SUBUNIT HISH"/>
    <property type="match status" value="1"/>
</dbReference>
<dbReference type="SUPFAM" id="SSF52317">
    <property type="entry name" value="Class I glutamine amidotransferase-like"/>
    <property type="match status" value="1"/>
</dbReference>
<evidence type="ECO:0000313" key="14">
    <source>
        <dbReference type="Proteomes" id="UP000551878"/>
    </source>
</evidence>
<keyword evidence="7 10" id="KW-0456">Lyase</keyword>
<evidence type="ECO:0000256" key="3">
    <source>
        <dbReference type="ARBA" id="ARBA00022605"/>
    </source>
</evidence>
<dbReference type="GO" id="GO:0000107">
    <property type="term" value="F:imidazoleglycerol-phosphate synthase activity"/>
    <property type="evidence" value="ECO:0007669"/>
    <property type="project" value="UniProtKB-UniRule"/>
</dbReference>
<evidence type="ECO:0000256" key="11">
    <source>
        <dbReference type="PIRSR" id="PIRSR000495-1"/>
    </source>
</evidence>
<dbReference type="PIRSF" id="PIRSF000495">
    <property type="entry name" value="Amidotransf_hisH"/>
    <property type="match status" value="1"/>
</dbReference>
<evidence type="ECO:0000313" key="13">
    <source>
        <dbReference type="EMBL" id="MBB5173444.1"/>
    </source>
</evidence>
<dbReference type="Gene3D" id="3.40.50.880">
    <property type="match status" value="1"/>
</dbReference>
<dbReference type="GO" id="GO:0004359">
    <property type="term" value="F:glutaminase activity"/>
    <property type="evidence" value="ECO:0007669"/>
    <property type="project" value="UniProtKB-EC"/>
</dbReference>
<evidence type="ECO:0000256" key="5">
    <source>
        <dbReference type="ARBA" id="ARBA00022962"/>
    </source>
</evidence>
<dbReference type="UniPathway" id="UPA00031">
    <property type="reaction ID" value="UER00010"/>
</dbReference>
<feature type="active site" description="Nucleophile" evidence="10 11">
    <location>
        <position position="80"/>
    </location>
</feature>
<comment type="pathway">
    <text evidence="1 10">Amino-acid biosynthesis; L-histidine biosynthesis; L-histidine from 5-phospho-alpha-D-ribose 1-diphosphate: step 5/9.</text>
</comment>
<sequence length="213" mass="23615">MIGVVDYGMGNLHSVSRALERLGHHYFISGDAEELVAKSDGLILPGVGAFPDAMKELDRQGLTNMLKTWANDGRPLLGICLGMQLLLERSEEHGHTTGLCLLPGHVYRFSGETSEGTTYKVPHMGWNLLRYHKEDHPMLQEVEPGHVYFVHSYVASVEEDVLIASAEYDVLVPAVIGRENVWGTQFHPEKSSDIGMRMLKNFAKAVEEGSGRV</sequence>
<dbReference type="PANTHER" id="PTHR42701">
    <property type="entry name" value="IMIDAZOLE GLYCEROL PHOSPHATE SYNTHASE SUBUNIT HISH"/>
    <property type="match status" value="1"/>
</dbReference>
<organism evidence="13 14">
    <name type="scientific">Texcoconibacillus texcoconensis</name>
    <dbReference type="NCBI Taxonomy" id="1095777"/>
    <lineage>
        <taxon>Bacteria</taxon>
        <taxon>Bacillati</taxon>
        <taxon>Bacillota</taxon>
        <taxon>Bacilli</taxon>
        <taxon>Bacillales</taxon>
        <taxon>Bacillaceae</taxon>
        <taxon>Texcoconibacillus</taxon>
    </lineage>
</organism>
<comment type="catalytic activity">
    <reaction evidence="8 10">
        <text>5-[(5-phospho-1-deoxy-D-ribulos-1-ylimino)methylamino]-1-(5-phospho-beta-D-ribosyl)imidazole-4-carboxamide + L-glutamine = D-erythro-1-(imidazol-4-yl)glycerol 3-phosphate + 5-amino-1-(5-phospho-beta-D-ribosyl)imidazole-4-carboxamide + L-glutamate + H(+)</text>
        <dbReference type="Rhea" id="RHEA:24793"/>
        <dbReference type="ChEBI" id="CHEBI:15378"/>
        <dbReference type="ChEBI" id="CHEBI:29985"/>
        <dbReference type="ChEBI" id="CHEBI:58278"/>
        <dbReference type="ChEBI" id="CHEBI:58359"/>
        <dbReference type="ChEBI" id="CHEBI:58475"/>
        <dbReference type="ChEBI" id="CHEBI:58525"/>
        <dbReference type="EC" id="4.3.2.10"/>
    </reaction>
</comment>
<feature type="active site" evidence="10 11">
    <location>
        <position position="189"/>
    </location>
</feature>
<comment type="subunit">
    <text evidence="2 10">Heterodimer of HisH and HisF.</text>
</comment>
<feature type="domain" description="Glutamine amidotransferase" evidence="12">
    <location>
        <begin position="4"/>
        <end position="203"/>
    </location>
</feature>
<keyword evidence="6 10" id="KW-0368">Histidine biosynthesis</keyword>
<comment type="function">
    <text evidence="10">IGPS catalyzes the conversion of PRFAR and glutamine to IGP, AICAR and glutamate. The HisH subunit catalyzes the hydrolysis of glutamine to glutamate and ammonia as part of the synthesis of IGP and AICAR. The resulting ammonia molecule is channeled to the active site of HisF.</text>
</comment>
<dbReference type="NCBIfam" id="TIGR01855">
    <property type="entry name" value="IMP_synth_hisH"/>
    <property type="match status" value="1"/>
</dbReference>
<evidence type="ECO:0000256" key="9">
    <source>
        <dbReference type="ARBA" id="ARBA00049534"/>
    </source>
</evidence>
<dbReference type="AlphaFoldDB" id="A0A840QPZ1"/>
<evidence type="ECO:0000256" key="1">
    <source>
        <dbReference type="ARBA" id="ARBA00005091"/>
    </source>
</evidence>
<name>A0A840QPZ1_9BACI</name>
<keyword evidence="14" id="KW-1185">Reference proteome</keyword>
<evidence type="ECO:0000256" key="6">
    <source>
        <dbReference type="ARBA" id="ARBA00023102"/>
    </source>
</evidence>
<keyword evidence="4 10" id="KW-0378">Hydrolase</keyword>
<keyword evidence="5 10" id="KW-0315">Glutamine amidotransferase</keyword>
<evidence type="ECO:0000259" key="12">
    <source>
        <dbReference type="Pfam" id="PF00117"/>
    </source>
</evidence>
<protein>
    <recommendedName>
        <fullName evidence="10">Imidazole glycerol phosphate synthase subunit HisH</fullName>
        <ecNumber evidence="10">4.3.2.10</ecNumber>
    </recommendedName>
    <alternativeName>
        <fullName evidence="10">IGP synthase glutaminase subunit</fullName>
        <ecNumber evidence="10">3.5.1.2</ecNumber>
    </alternativeName>
    <alternativeName>
        <fullName evidence="10">IGP synthase subunit HisH</fullName>
    </alternativeName>
    <alternativeName>
        <fullName evidence="10">ImGP synthase subunit HisH</fullName>
        <shortName evidence="10">IGPS subunit HisH</shortName>
    </alternativeName>
</protein>
<comment type="catalytic activity">
    <reaction evidence="9 10">
        <text>L-glutamine + H2O = L-glutamate + NH4(+)</text>
        <dbReference type="Rhea" id="RHEA:15889"/>
        <dbReference type="ChEBI" id="CHEBI:15377"/>
        <dbReference type="ChEBI" id="CHEBI:28938"/>
        <dbReference type="ChEBI" id="CHEBI:29985"/>
        <dbReference type="ChEBI" id="CHEBI:58359"/>
        <dbReference type="EC" id="3.5.1.2"/>
    </reaction>
</comment>
<comment type="caution">
    <text evidence="13">The sequence shown here is derived from an EMBL/GenBank/DDBJ whole genome shotgun (WGS) entry which is preliminary data.</text>
</comment>
<dbReference type="Pfam" id="PF00117">
    <property type="entry name" value="GATase"/>
    <property type="match status" value="1"/>
</dbReference>
<dbReference type="GO" id="GO:0016829">
    <property type="term" value="F:lyase activity"/>
    <property type="evidence" value="ECO:0007669"/>
    <property type="project" value="UniProtKB-KW"/>
</dbReference>
<evidence type="ECO:0000256" key="7">
    <source>
        <dbReference type="ARBA" id="ARBA00023239"/>
    </source>
</evidence>
<dbReference type="PROSITE" id="PS51274">
    <property type="entry name" value="GATASE_COBBQ"/>
    <property type="match status" value="1"/>
</dbReference>
<dbReference type="PROSITE" id="PS51273">
    <property type="entry name" value="GATASE_TYPE_1"/>
    <property type="match status" value="1"/>
</dbReference>
<reference evidence="13 14" key="1">
    <citation type="submission" date="2020-08" db="EMBL/GenBank/DDBJ databases">
        <title>Genomic Encyclopedia of Type Strains, Phase IV (KMG-IV): sequencing the most valuable type-strain genomes for metagenomic binning, comparative biology and taxonomic classification.</title>
        <authorList>
            <person name="Goeker M."/>
        </authorList>
    </citation>
    <scope>NUCLEOTIDE SEQUENCE [LARGE SCALE GENOMIC DNA]</scope>
    <source>
        <strain evidence="13 14">DSM 24696</strain>
    </source>
</reference>
<dbReference type="InterPro" id="IPR017926">
    <property type="entry name" value="GATASE"/>
</dbReference>
<dbReference type="EC" id="4.3.2.10" evidence="10"/>
<evidence type="ECO:0000256" key="10">
    <source>
        <dbReference type="HAMAP-Rule" id="MF_00278"/>
    </source>
</evidence>
<dbReference type="EMBL" id="JACHHB010000006">
    <property type="protein sequence ID" value="MBB5173444.1"/>
    <property type="molecule type" value="Genomic_DNA"/>
</dbReference>
<keyword evidence="13" id="KW-0328">Glycosyltransferase</keyword>
<dbReference type="InterPro" id="IPR010139">
    <property type="entry name" value="Imidazole-glycPsynth_HisH"/>
</dbReference>
<gene>
    <name evidence="10" type="primary">hisH</name>
    <name evidence="13" type="ORF">HNQ41_001631</name>
</gene>
<dbReference type="HAMAP" id="MF_00278">
    <property type="entry name" value="HisH"/>
    <property type="match status" value="1"/>
</dbReference>
<dbReference type="RefSeq" id="WP_184663889.1">
    <property type="nucleotide sequence ID" value="NZ_JACHHB010000006.1"/>
</dbReference>
<dbReference type="EC" id="3.5.1.2" evidence="10"/>
<feature type="active site" evidence="10 11">
    <location>
        <position position="187"/>
    </location>
</feature>
<keyword evidence="13" id="KW-0808">Transferase</keyword>
<dbReference type="InterPro" id="IPR029062">
    <property type="entry name" value="Class_I_gatase-like"/>
</dbReference>
<evidence type="ECO:0000256" key="2">
    <source>
        <dbReference type="ARBA" id="ARBA00011152"/>
    </source>
</evidence>
<keyword evidence="3 10" id="KW-0028">Amino-acid biosynthesis</keyword>
<dbReference type="Proteomes" id="UP000551878">
    <property type="component" value="Unassembled WGS sequence"/>
</dbReference>
<comment type="subcellular location">
    <subcellularLocation>
        <location evidence="10">Cytoplasm</location>
    </subcellularLocation>
</comment>
<evidence type="ECO:0000256" key="8">
    <source>
        <dbReference type="ARBA" id="ARBA00047838"/>
    </source>
</evidence>
<dbReference type="CDD" id="cd01748">
    <property type="entry name" value="GATase1_IGP_Synthase"/>
    <property type="match status" value="1"/>
</dbReference>
<keyword evidence="10" id="KW-0963">Cytoplasm</keyword>
<proteinExistence type="inferred from homology"/>
<dbReference type="GO" id="GO:0005737">
    <property type="term" value="C:cytoplasm"/>
    <property type="evidence" value="ECO:0007669"/>
    <property type="project" value="UniProtKB-SubCell"/>
</dbReference>
<evidence type="ECO:0000256" key="4">
    <source>
        <dbReference type="ARBA" id="ARBA00022801"/>
    </source>
</evidence>